<dbReference type="EMBL" id="AP024329">
    <property type="protein sequence ID" value="BCQ35855.1"/>
    <property type="molecule type" value="Genomic_DNA"/>
</dbReference>
<dbReference type="InterPro" id="IPR007655">
    <property type="entry name" value="Slam_C"/>
</dbReference>
<dbReference type="Proteomes" id="UP000677515">
    <property type="component" value="Chromosome"/>
</dbReference>
<keyword evidence="6" id="KW-0998">Cell outer membrane</keyword>
<keyword evidence="5" id="KW-0472">Membrane</keyword>
<evidence type="ECO:0000259" key="10">
    <source>
        <dbReference type="Pfam" id="PF24575"/>
    </source>
</evidence>
<proteinExistence type="inferred from homology"/>
<feature type="signal peptide" evidence="8">
    <location>
        <begin position="1"/>
        <end position="27"/>
    </location>
</feature>
<evidence type="ECO:0000256" key="6">
    <source>
        <dbReference type="ARBA" id="ARBA00023237"/>
    </source>
</evidence>
<sequence length="496" mass="56329">MRMSRLMGIRALRIAIPFFCTLTVAHAQEREDTRRMLEMNVQRQAADRERDLLQSETTAPAGSTITIDGQTWQVEHSSPAVGQALYLSLQSQQWPEAQRFLNDYLTFADRDPLLVHYAQGLLARKRGDFSQSVAEFTALLNRQPGFLPARLELARTLFEDGQEREAENTFTETLESIDASDPKTAGVRKSIGLFRDALEQRQAWTGAFAFGPEWTDNVNRTSASQTCLLSISGQCYYERTLPKAISTTGISFDASVQRRIPIWQHHGLYIRSQLFGTQYRTHGDYNETTFSTQAGYSYRKGRHQIAVAPTFEYYDLGNDAFYGAWGAHAEWSYLAGSASLLKIESDYKAMRFRQQLYAQNFDGGQTSTYATLYREVGAGVTLFGGIDFVDSTAEDKVNAYQQKGVRLGASVELPAGFQATVFSAYRQRDYGMYSPLLEMRRRDKEQNYTLVLKAVDWKVAGFVPLLTVRHNKVKSNVDWLYSYDRNDVSLKLEYAF</sequence>
<dbReference type="SUPFAM" id="SSF48452">
    <property type="entry name" value="TPR-like"/>
    <property type="match status" value="1"/>
</dbReference>
<dbReference type="InterPro" id="IPR057556">
    <property type="entry name" value="TPR_Slam"/>
</dbReference>
<evidence type="ECO:0000259" key="9">
    <source>
        <dbReference type="Pfam" id="PF04575"/>
    </source>
</evidence>
<name>A0ABM7N3F2_ERWRD</name>
<keyword evidence="4 8" id="KW-0732">Signal</keyword>
<evidence type="ECO:0000313" key="11">
    <source>
        <dbReference type="EMBL" id="BCQ35855.1"/>
    </source>
</evidence>
<accession>A0ABM7N3F2</accession>
<evidence type="ECO:0000256" key="5">
    <source>
        <dbReference type="ARBA" id="ARBA00023136"/>
    </source>
</evidence>
<evidence type="ECO:0000313" key="12">
    <source>
        <dbReference type="Proteomes" id="UP000677515"/>
    </source>
</evidence>
<evidence type="ECO:0000256" key="8">
    <source>
        <dbReference type="SAM" id="SignalP"/>
    </source>
</evidence>
<comment type="similarity">
    <text evidence="7">Belongs to the Slam family.</text>
</comment>
<evidence type="ECO:0000256" key="2">
    <source>
        <dbReference type="ARBA" id="ARBA00022452"/>
    </source>
</evidence>
<keyword evidence="2" id="KW-1134">Transmembrane beta strand</keyword>
<dbReference type="InterPro" id="IPR011990">
    <property type="entry name" value="TPR-like_helical_dom_sf"/>
</dbReference>
<evidence type="ECO:0000256" key="1">
    <source>
        <dbReference type="ARBA" id="ARBA00004571"/>
    </source>
</evidence>
<keyword evidence="3" id="KW-0812">Transmembrane</keyword>
<evidence type="ECO:0000256" key="7">
    <source>
        <dbReference type="ARBA" id="ARBA00023609"/>
    </source>
</evidence>
<dbReference type="Gene3D" id="1.25.40.10">
    <property type="entry name" value="Tetratricopeptide repeat domain"/>
    <property type="match status" value="1"/>
</dbReference>
<protein>
    <submittedName>
        <fullName evidence="11">Peptide signal protein</fullName>
    </submittedName>
</protein>
<comment type="subcellular location">
    <subcellularLocation>
        <location evidence="1">Cell outer membrane</location>
        <topology evidence="1">Multi-pass membrane protein</topology>
    </subcellularLocation>
</comment>
<gene>
    <name evidence="11" type="ORF">ERHA53_31980</name>
</gene>
<feature type="domain" description="Surface lipoprotein assembly modifier C-terminal" evidence="9">
    <location>
        <begin position="204"/>
        <end position="496"/>
    </location>
</feature>
<evidence type="ECO:0000256" key="3">
    <source>
        <dbReference type="ARBA" id="ARBA00022692"/>
    </source>
</evidence>
<dbReference type="Pfam" id="PF24575">
    <property type="entry name" value="TPR_Slam"/>
    <property type="match status" value="1"/>
</dbReference>
<feature type="chain" id="PRO_5045625531" evidence="8">
    <location>
        <begin position="28"/>
        <end position="496"/>
    </location>
</feature>
<reference evidence="11 12" key="1">
    <citation type="submission" date="2021-01" db="EMBL/GenBank/DDBJ databases">
        <title>Complete genome sequence of Erwinia rhapontici MAFF 311153.</title>
        <authorList>
            <person name="Morohoshi T."/>
            <person name="Someya N."/>
        </authorList>
    </citation>
    <scope>NUCLEOTIDE SEQUENCE [LARGE SCALE GENOMIC DNA]</scope>
    <source>
        <strain evidence="11 12">MAFF 311153</strain>
    </source>
</reference>
<keyword evidence="12" id="KW-1185">Reference proteome</keyword>
<organism evidence="11 12">
    <name type="scientific">Erwinia rhapontici</name>
    <name type="common">Pectobacterium rhapontici</name>
    <dbReference type="NCBI Taxonomy" id="55212"/>
    <lineage>
        <taxon>Bacteria</taxon>
        <taxon>Pseudomonadati</taxon>
        <taxon>Pseudomonadota</taxon>
        <taxon>Gammaproteobacteria</taxon>
        <taxon>Enterobacterales</taxon>
        <taxon>Erwiniaceae</taxon>
        <taxon>Erwinia</taxon>
    </lineage>
</organism>
<evidence type="ECO:0000256" key="4">
    <source>
        <dbReference type="ARBA" id="ARBA00022729"/>
    </source>
</evidence>
<feature type="domain" description="Surface lipoprotein assembly modifier N-terminal TPR repeats region" evidence="10">
    <location>
        <begin position="73"/>
        <end position="170"/>
    </location>
</feature>
<dbReference type="Pfam" id="PF04575">
    <property type="entry name" value="SlipAM"/>
    <property type="match status" value="1"/>
</dbReference>